<name>C0CUJ2_9FIRM</name>
<dbReference type="Pfam" id="PF00226">
    <property type="entry name" value="DnaJ"/>
    <property type="match status" value="1"/>
</dbReference>
<evidence type="ECO:0000313" key="5">
    <source>
        <dbReference type="Proteomes" id="UP000004756"/>
    </source>
</evidence>
<evidence type="ECO:0000259" key="3">
    <source>
        <dbReference type="PROSITE" id="PS50076"/>
    </source>
</evidence>
<dbReference type="SUPFAM" id="SSF46565">
    <property type="entry name" value="Chaperone J-domain"/>
    <property type="match status" value="1"/>
</dbReference>
<protein>
    <submittedName>
        <fullName evidence="4">DnaJ domain protein</fullName>
    </submittedName>
</protein>
<feature type="domain" description="J" evidence="3">
    <location>
        <begin position="5"/>
        <end position="75"/>
    </location>
</feature>
<organism evidence="4 5">
    <name type="scientific">[Clostridium] asparagiforme DSM 15981</name>
    <dbReference type="NCBI Taxonomy" id="518636"/>
    <lineage>
        <taxon>Bacteria</taxon>
        <taxon>Bacillati</taxon>
        <taxon>Bacillota</taxon>
        <taxon>Clostridia</taxon>
        <taxon>Lachnospirales</taxon>
        <taxon>Lachnospiraceae</taxon>
        <taxon>Enterocloster</taxon>
    </lineage>
</organism>
<evidence type="ECO:0000256" key="1">
    <source>
        <dbReference type="ARBA" id="ARBA00022705"/>
    </source>
</evidence>
<accession>C0CUJ2</accession>
<dbReference type="CDD" id="cd06257">
    <property type="entry name" value="DnaJ"/>
    <property type="match status" value="1"/>
</dbReference>
<dbReference type="InterPro" id="IPR011990">
    <property type="entry name" value="TPR-like_helical_dom_sf"/>
</dbReference>
<dbReference type="GO" id="GO:0006260">
    <property type="term" value="P:DNA replication"/>
    <property type="evidence" value="ECO:0007669"/>
    <property type="project" value="UniProtKB-KW"/>
</dbReference>
<keyword evidence="2" id="KW-0143">Chaperone</keyword>
<gene>
    <name evidence="4" type="ORF">CLOSTASPAR_00684</name>
</gene>
<keyword evidence="1" id="KW-0235">DNA replication</keyword>
<dbReference type="PROSITE" id="PS50076">
    <property type="entry name" value="DNAJ_2"/>
    <property type="match status" value="1"/>
</dbReference>
<reference evidence="4 5" key="1">
    <citation type="submission" date="2009-02" db="EMBL/GenBank/DDBJ databases">
        <title>Draft genome sequence of Clostridium asparagiforme (DSM 15981).</title>
        <authorList>
            <person name="Sudarsanam P."/>
            <person name="Ley R."/>
            <person name="Guruge J."/>
            <person name="Turnbaugh P.J."/>
            <person name="Mahowald M."/>
            <person name="Liep D."/>
            <person name="Gordon J."/>
        </authorList>
    </citation>
    <scope>NUCLEOTIDE SEQUENCE [LARGE SCALE GENOMIC DNA]</scope>
    <source>
        <strain evidence="4 5">DSM 15981</strain>
    </source>
</reference>
<dbReference type="InterPro" id="IPR036869">
    <property type="entry name" value="J_dom_sf"/>
</dbReference>
<evidence type="ECO:0000256" key="2">
    <source>
        <dbReference type="ARBA" id="ARBA00023186"/>
    </source>
</evidence>
<dbReference type="GO" id="GO:0051787">
    <property type="term" value="F:misfolded protein binding"/>
    <property type="evidence" value="ECO:0007669"/>
    <property type="project" value="TreeGrafter"/>
</dbReference>
<dbReference type="GO" id="GO:0051087">
    <property type="term" value="F:protein-folding chaperone binding"/>
    <property type="evidence" value="ECO:0007669"/>
    <property type="project" value="TreeGrafter"/>
</dbReference>
<dbReference type="GO" id="GO:0036503">
    <property type="term" value="P:ERAD pathway"/>
    <property type="evidence" value="ECO:0007669"/>
    <property type="project" value="TreeGrafter"/>
</dbReference>
<comment type="caution">
    <text evidence="4">The sequence shown here is derived from an EMBL/GenBank/DDBJ whole genome shotgun (WGS) entry which is preliminary data.</text>
</comment>
<dbReference type="InterPro" id="IPR001623">
    <property type="entry name" value="DnaJ_domain"/>
</dbReference>
<dbReference type="HOGENOM" id="CLU_083841_1_0_9"/>
<dbReference type="EMBL" id="ACCJ01000030">
    <property type="protein sequence ID" value="EEG57192.1"/>
    <property type="molecule type" value="Genomic_DNA"/>
</dbReference>
<dbReference type="SUPFAM" id="SSF48452">
    <property type="entry name" value="TPR-like"/>
    <property type="match status" value="1"/>
</dbReference>
<evidence type="ECO:0000313" key="4">
    <source>
        <dbReference type="EMBL" id="EEG57192.1"/>
    </source>
</evidence>
<keyword evidence="5" id="KW-1185">Reference proteome</keyword>
<dbReference type="Gene3D" id="1.10.287.110">
    <property type="entry name" value="DnaJ domain"/>
    <property type="match status" value="1"/>
</dbReference>
<dbReference type="PANTHER" id="PTHR44360:SF1">
    <property type="entry name" value="DNAJ HOMOLOG SUBFAMILY B MEMBER 9"/>
    <property type="match status" value="1"/>
</dbReference>
<dbReference type="Gene3D" id="1.25.40.10">
    <property type="entry name" value="Tetratricopeptide repeat domain"/>
    <property type="match status" value="1"/>
</dbReference>
<sequence>MMTKNPYEVLGVPQSASDDEVKKAYRDLSRKYHPDANVNNPLADLAEEKFKEVQEAYDMIMKQRAQGGGSYSYGGSSSTGGGNSQDVEMQAVINFINSRHFQEAINLLNRMPNRTSMWYYTSAVANASIGNNIVAMEHAQQAVNMEPGNMQYAQLLNQLTWTSRRYQGNPYGGGYGMGSSCGTGNMCCDLWLADTLCECMGGDLCSCM</sequence>
<dbReference type="PANTHER" id="PTHR44360">
    <property type="entry name" value="DNAJ HOMOLOG SUBFAMILY B MEMBER 9"/>
    <property type="match status" value="1"/>
</dbReference>
<dbReference type="InterPro" id="IPR051948">
    <property type="entry name" value="Hsp70_co-chaperone_J-domain"/>
</dbReference>
<dbReference type="SMART" id="SM00271">
    <property type="entry name" value="DnaJ"/>
    <property type="match status" value="1"/>
</dbReference>
<dbReference type="Proteomes" id="UP000004756">
    <property type="component" value="Unassembled WGS sequence"/>
</dbReference>
<dbReference type="AlphaFoldDB" id="C0CUJ2"/>
<dbReference type="PRINTS" id="PR00625">
    <property type="entry name" value="JDOMAIN"/>
</dbReference>
<proteinExistence type="predicted"/>